<feature type="transmembrane region" description="Helical" evidence="2">
    <location>
        <begin position="96"/>
        <end position="119"/>
    </location>
</feature>
<comment type="caution">
    <text evidence="3">The sequence shown here is derived from an EMBL/GenBank/DDBJ whole genome shotgun (WGS) entry which is preliminary data.</text>
</comment>
<dbReference type="Pfam" id="PF07332">
    <property type="entry name" value="Phage_holin_3_6"/>
    <property type="match status" value="1"/>
</dbReference>
<accession>A0A0W1KHP5</accession>
<organism evidence="3 5">
    <name type="scientific">Trueperella bernardiae</name>
    <dbReference type="NCBI Taxonomy" id="59561"/>
    <lineage>
        <taxon>Bacteria</taxon>
        <taxon>Bacillati</taxon>
        <taxon>Actinomycetota</taxon>
        <taxon>Actinomycetes</taxon>
        <taxon>Actinomycetales</taxon>
        <taxon>Actinomycetaceae</taxon>
        <taxon>Trueperella</taxon>
    </lineage>
</organism>
<reference evidence="4" key="2">
    <citation type="submission" date="2023-05" db="EMBL/GenBank/DDBJ databases">
        <title>Genomic Catalog of Human Bladder Bacteria.</title>
        <authorList>
            <person name="Du J."/>
        </authorList>
    </citation>
    <scope>NUCLEOTIDE SEQUENCE</scope>
    <source>
        <strain evidence="4">UMB1304A</strain>
    </source>
</reference>
<dbReference type="Proteomes" id="UP000054404">
    <property type="component" value="Unassembled WGS sequence"/>
</dbReference>
<dbReference type="PATRIC" id="fig|59561.3.peg.1505"/>
<dbReference type="OrthoDB" id="3267878at2"/>
<protein>
    <submittedName>
        <fullName evidence="4">Phage holin family protein</fullName>
    </submittedName>
</protein>
<name>A0A0W1KHP5_9ACTO</name>
<keyword evidence="2" id="KW-0472">Membrane</keyword>
<evidence type="ECO:0000313" key="4">
    <source>
        <dbReference type="EMBL" id="MDK8602424.1"/>
    </source>
</evidence>
<evidence type="ECO:0000256" key="2">
    <source>
        <dbReference type="SAM" id="Phobius"/>
    </source>
</evidence>
<dbReference type="Proteomes" id="UP001225576">
    <property type="component" value="Unassembled WGS sequence"/>
</dbReference>
<feature type="region of interest" description="Disordered" evidence="1">
    <location>
        <begin position="1"/>
        <end position="22"/>
    </location>
</feature>
<gene>
    <name evidence="3" type="ORF">AQZ59_01512</name>
    <name evidence="4" type="ORF">QP858_08140</name>
</gene>
<keyword evidence="2" id="KW-0812">Transmembrane</keyword>
<feature type="transmembrane region" description="Helical" evidence="2">
    <location>
        <begin position="61"/>
        <end position="90"/>
    </location>
</feature>
<evidence type="ECO:0000256" key="1">
    <source>
        <dbReference type="SAM" id="MobiDB-lite"/>
    </source>
</evidence>
<dbReference type="EMBL" id="LNIZ01000008">
    <property type="protein sequence ID" value="KTF03553.1"/>
    <property type="molecule type" value="Genomic_DNA"/>
</dbReference>
<evidence type="ECO:0000313" key="5">
    <source>
        <dbReference type="Proteomes" id="UP000054404"/>
    </source>
</evidence>
<sequence length="148" mass="15348">MTEQVPLTPQGPETLAGKGPKAASGQSVGELVAKITAQFSALVRDEIRYTKLQATSKVKKLGIGGVLLAVAGVLALYMLGTLLLAAGYGLSTVMPLWAAFLVVSGGLLLIILILALIAVSRFKAANKHTVDPKGGLEKDIEAVKKGIQ</sequence>
<dbReference type="RefSeq" id="WP_062614039.1">
    <property type="nucleotide sequence ID" value="NZ_CALTZF010000022.1"/>
</dbReference>
<dbReference type="InterPro" id="IPR009937">
    <property type="entry name" value="Phage_holin_3_6"/>
</dbReference>
<keyword evidence="2" id="KW-1133">Transmembrane helix</keyword>
<reference evidence="3 5" key="1">
    <citation type="submission" date="2015-11" db="EMBL/GenBank/DDBJ databases">
        <title>Draft Genome Sequence of the Type Strain Trueperella bernardiae LCDC 89-0504T, Isolated from Blood Culture.</title>
        <authorList>
            <person name="Bernier A.-M."/>
            <person name="Bernard K."/>
        </authorList>
    </citation>
    <scope>NUCLEOTIDE SEQUENCE [LARGE SCALE GENOMIC DNA]</scope>
    <source>
        <strain evidence="3 5">LCDC 89-0504</strain>
    </source>
</reference>
<evidence type="ECO:0000313" key="3">
    <source>
        <dbReference type="EMBL" id="KTF03553.1"/>
    </source>
</evidence>
<proteinExistence type="predicted"/>
<keyword evidence="5" id="KW-1185">Reference proteome</keyword>
<dbReference type="EMBL" id="JASPDQ010000021">
    <property type="protein sequence ID" value="MDK8602424.1"/>
    <property type="molecule type" value="Genomic_DNA"/>
</dbReference>
<dbReference type="AlphaFoldDB" id="A0A0W1KHP5"/>
<dbReference type="STRING" id="59561.AQZ59_01512"/>